<evidence type="ECO:0000313" key="2">
    <source>
        <dbReference type="EMBL" id="SDJ49556.1"/>
    </source>
</evidence>
<name>A0A1G8U6V9_9RHOB</name>
<dbReference type="RefSeq" id="WP_244520687.1">
    <property type="nucleotide sequence ID" value="NZ_FNEK01000018.1"/>
</dbReference>
<accession>A0A1G8U6V9</accession>
<feature type="transmembrane region" description="Helical" evidence="1">
    <location>
        <begin position="56"/>
        <end position="74"/>
    </location>
</feature>
<feature type="transmembrane region" description="Helical" evidence="1">
    <location>
        <begin position="20"/>
        <end position="44"/>
    </location>
</feature>
<keyword evidence="1" id="KW-0472">Membrane</keyword>
<keyword evidence="1" id="KW-0812">Transmembrane</keyword>
<reference evidence="2 3" key="1">
    <citation type="submission" date="2016-10" db="EMBL/GenBank/DDBJ databases">
        <authorList>
            <person name="de Groot N.N."/>
        </authorList>
    </citation>
    <scope>NUCLEOTIDE SEQUENCE [LARGE SCALE GENOMIC DNA]</scope>
    <source>
        <strain evidence="2 3">DSM 25294</strain>
    </source>
</reference>
<evidence type="ECO:0000256" key="1">
    <source>
        <dbReference type="SAM" id="Phobius"/>
    </source>
</evidence>
<keyword evidence="3" id="KW-1185">Reference proteome</keyword>
<dbReference type="Proteomes" id="UP000199382">
    <property type="component" value="Unassembled WGS sequence"/>
</dbReference>
<dbReference type="STRING" id="571298.SAMN04488026_101871"/>
<dbReference type="EMBL" id="FNEK01000018">
    <property type="protein sequence ID" value="SDJ49556.1"/>
    <property type="molecule type" value="Genomic_DNA"/>
</dbReference>
<gene>
    <name evidence="2" type="ORF">SAMN04488026_101871</name>
</gene>
<organism evidence="2 3">
    <name type="scientific">Aliiruegeria lutimaris</name>
    <dbReference type="NCBI Taxonomy" id="571298"/>
    <lineage>
        <taxon>Bacteria</taxon>
        <taxon>Pseudomonadati</taxon>
        <taxon>Pseudomonadota</taxon>
        <taxon>Alphaproteobacteria</taxon>
        <taxon>Rhodobacterales</taxon>
        <taxon>Roseobacteraceae</taxon>
        <taxon>Aliiruegeria</taxon>
    </lineage>
</organism>
<evidence type="ECO:0000313" key="3">
    <source>
        <dbReference type="Proteomes" id="UP000199382"/>
    </source>
</evidence>
<dbReference type="AlphaFoldDB" id="A0A1G8U6V9"/>
<proteinExistence type="predicted"/>
<protein>
    <submittedName>
        <fullName evidence="2">Uncharacterized protein</fullName>
    </submittedName>
</protein>
<feature type="transmembrane region" description="Helical" evidence="1">
    <location>
        <begin position="111"/>
        <end position="127"/>
    </location>
</feature>
<keyword evidence="1" id="KW-1133">Transmembrane helix</keyword>
<sequence length="141" mass="14001">MSAGQMAGLVDVGHMSVKTAYVGVFISGVLLGIGWALAGCYPGTGPVAAASGRRETLAFMVGGLLGTAAYMATYPSVKSTGARDAIAGGSIMPGAVPGAKYEGLTGLPGDTLGIAPVVVFIVVAFMLPERNSGEPDPVVAE</sequence>